<evidence type="ECO:0000313" key="3">
    <source>
        <dbReference type="EMBL" id="RAI72494.1"/>
    </source>
</evidence>
<dbReference type="InterPro" id="IPR002347">
    <property type="entry name" value="SDR_fam"/>
</dbReference>
<dbReference type="Proteomes" id="UP000249493">
    <property type="component" value="Unassembled WGS sequence"/>
</dbReference>
<keyword evidence="2" id="KW-0560">Oxidoreductase</keyword>
<protein>
    <submittedName>
        <fullName evidence="3">Uncharacterized protein</fullName>
    </submittedName>
</protein>
<proteinExistence type="inferred from homology"/>
<reference evidence="3 4" key="1">
    <citation type="submission" date="2018-06" db="EMBL/GenBank/DDBJ databases">
        <authorList>
            <person name="Zhirakovskaya E."/>
        </authorList>
    </citation>
    <scope>NUCLEOTIDE SEQUENCE [LARGE SCALE GENOMIC DNA]</scope>
    <source>
        <strain evidence="3 4">LY3</strain>
    </source>
</reference>
<dbReference type="EMBL" id="QLIN01000001">
    <property type="protein sequence ID" value="RAI72494.1"/>
    <property type="molecule type" value="Genomic_DNA"/>
</dbReference>
<evidence type="ECO:0000313" key="4">
    <source>
        <dbReference type="Proteomes" id="UP000249493"/>
    </source>
</evidence>
<dbReference type="AlphaFoldDB" id="A0A327NED4"/>
<dbReference type="PRINTS" id="PR00080">
    <property type="entry name" value="SDRFAMILY"/>
</dbReference>
<dbReference type="PANTHER" id="PTHR43477:SF1">
    <property type="entry name" value="DIHYDROANTICAPSIN 7-DEHYDROGENASE"/>
    <property type="match status" value="1"/>
</dbReference>
<dbReference type="Pfam" id="PF13561">
    <property type="entry name" value="adh_short_C2"/>
    <property type="match status" value="1"/>
</dbReference>
<name>A0A327NED4_PSEFL</name>
<dbReference type="GO" id="GO:0016491">
    <property type="term" value="F:oxidoreductase activity"/>
    <property type="evidence" value="ECO:0007669"/>
    <property type="project" value="UniProtKB-KW"/>
</dbReference>
<dbReference type="InterPro" id="IPR051122">
    <property type="entry name" value="SDR_DHRS6-like"/>
</dbReference>
<dbReference type="PRINTS" id="PR00081">
    <property type="entry name" value="GDHRDH"/>
</dbReference>
<comment type="similarity">
    <text evidence="1">Belongs to the short-chain dehydrogenases/reductases (SDR) family.</text>
</comment>
<dbReference type="FunFam" id="3.40.50.720:FF:000084">
    <property type="entry name" value="Short-chain dehydrogenase reductase"/>
    <property type="match status" value="1"/>
</dbReference>
<sequence length="263" mass="28186">MYRLPRNYELNKEQQMGSFSGRIAIVTGAASGIGECVARTIHALGGTVFLADVNLSKVGVVASELKSRAYPVQLDVRDAHAWQQLFRHAFAIAGVPDILVNAAGVLLKSSIDELNFADWDLTRAVNLDGVLLGSFLFLEQERHRQGVIVNLASTSSMTGEAEWISYCVSKGALLAATRAMSGVAKAAHSRVVALCPGGTDTPMVRLFLENDDTASAEKAWLAPQPLRRFASPQEIADVVVFAASDEASWLNGSMIRVDGGKLA</sequence>
<evidence type="ECO:0000256" key="2">
    <source>
        <dbReference type="ARBA" id="ARBA00023002"/>
    </source>
</evidence>
<comment type="caution">
    <text evidence="3">The sequence shown here is derived from an EMBL/GenBank/DDBJ whole genome shotgun (WGS) entry which is preliminary data.</text>
</comment>
<accession>A0A327NED4</accession>
<dbReference type="Gene3D" id="3.40.50.720">
    <property type="entry name" value="NAD(P)-binding Rossmann-like Domain"/>
    <property type="match status" value="1"/>
</dbReference>
<dbReference type="PANTHER" id="PTHR43477">
    <property type="entry name" value="DIHYDROANTICAPSIN 7-DEHYDROGENASE"/>
    <property type="match status" value="1"/>
</dbReference>
<dbReference type="CDD" id="cd05233">
    <property type="entry name" value="SDR_c"/>
    <property type="match status" value="1"/>
</dbReference>
<organism evidence="3 4">
    <name type="scientific">Pseudomonas fluorescens</name>
    <dbReference type="NCBI Taxonomy" id="294"/>
    <lineage>
        <taxon>Bacteria</taxon>
        <taxon>Pseudomonadati</taxon>
        <taxon>Pseudomonadota</taxon>
        <taxon>Gammaproteobacteria</taxon>
        <taxon>Pseudomonadales</taxon>
        <taxon>Pseudomonadaceae</taxon>
        <taxon>Pseudomonas</taxon>
    </lineage>
</organism>
<dbReference type="SUPFAM" id="SSF51735">
    <property type="entry name" value="NAD(P)-binding Rossmann-fold domains"/>
    <property type="match status" value="1"/>
</dbReference>
<dbReference type="InterPro" id="IPR036291">
    <property type="entry name" value="NAD(P)-bd_dom_sf"/>
</dbReference>
<evidence type="ECO:0000256" key="1">
    <source>
        <dbReference type="ARBA" id="ARBA00006484"/>
    </source>
</evidence>
<gene>
    <name evidence="3" type="ORF">DOZ80_02840</name>
</gene>